<dbReference type="Pfam" id="PF00672">
    <property type="entry name" value="HAMP"/>
    <property type="match status" value="1"/>
</dbReference>
<feature type="transmembrane region" description="Helical" evidence="14">
    <location>
        <begin position="12"/>
        <end position="34"/>
    </location>
</feature>
<evidence type="ECO:0000256" key="3">
    <source>
        <dbReference type="ARBA" id="ARBA00012438"/>
    </source>
</evidence>
<feature type="transmembrane region" description="Helical" evidence="14">
    <location>
        <begin position="165"/>
        <end position="188"/>
    </location>
</feature>
<evidence type="ECO:0000256" key="7">
    <source>
        <dbReference type="ARBA" id="ARBA00022692"/>
    </source>
</evidence>
<dbReference type="CDD" id="cd06225">
    <property type="entry name" value="HAMP"/>
    <property type="match status" value="1"/>
</dbReference>
<protein>
    <recommendedName>
        <fullName evidence="3">histidine kinase</fullName>
        <ecNumber evidence="3">2.7.13.3</ecNumber>
    </recommendedName>
</protein>
<dbReference type="PANTHER" id="PTHR45528:SF9">
    <property type="entry name" value="SENSOR HISTIDINE KINASE YBDK"/>
    <property type="match status" value="1"/>
</dbReference>
<dbReference type="SMART" id="SM00388">
    <property type="entry name" value="HisKA"/>
    <property type="match status" value="1"/>
</dbReference>
<dbReference type="InterPro" id="IPR005467">
    <property type="entry name" value="His_kinase_dom"/>
</dbReference>
<evidence type="ECO:0000259" key="15">
    <source>
        <dbReference type="PROSITE" id="PS50109"/>
    </source>
</evidence>
<dbReference type="Gene3D" id="6.10.340.10">
    <property type="match status" value="1"/>
</dbReference>
<evidence type="ECO:0000259" key="16">
    <source>
        <dbReference type="PROSITE" id="PS50885"/>
    </source>
</evidence>
<keyword evidence="11 14" id="KW-1133">Transmembrane helix</keyword>
<evidence type="ECO:0000313" key="17">
    <source>
        <dbReference type="EMBL" id="URN96280.1"/>
    </source>
</evidence>
<dbReference type="Pfam" id="PF02518">
    <property type="entry name" value="HATPase_c"/>
    <property type="match status" value="1"/>
</dbReference>
<dbReference type="InterPro" id="IPR003660">
    <property type="entry name" value="HAMP_dom"/>
</dbReference>
<evidence type="ECO:0000256" key="8">
    <source>
        <dbReference type="ARBA" id="ARBA00022741"/>
    </source>
</evidence>
<dbReference type="Proteomes" id="UP001056756">
    <property type="component" value="Chromosome"/>
</dbReference>
<name>A0A9J6ZKC9_9BACL</name>
<dbReference type="Pfam" id="PF00512">
    <property type="entry name" value="HisKA"/>
    <property type="match status" value="1"/>
</dbReference>
<dbReference type="SUPFAM" id="SSF47384">
    <property type="entry name" value="Homodimeric domain of signal transducing histidine kinase"/>
    <property type="match status" value="1"/>
</dbReference>
<sequence length="454" mass="52228">MRKLFGSLQAKYMLLIITALAIVQFAYLLSAMLMSGIQNQFETNDSAAVYYDEVEHSWHNDITRLTEINSEAMSRMFEKWSITYPESSMFWVDEQGNLASSWQVSWDIPSYWTSSYTVSFMKERYGGDPFTVVSVVGDQAKRGFAVLEIPRSVFNPPLMKIYDQYGQWLIIGVVLIITLFIVISYLFFRSIRKRLLHLQKAMNNRNGDGLPIPIAISRTDEIGQLENAFNHMVTELNESKLREQEEERIRQELIANLSHDLRTPLTKIQSNAYSLTKLNLPVESEQAVHSLQRSVEQIDTLIENLMSYTLLMSHKYRLEMKDVMMIRFLREHLATWYATFEKADFEIDVSLDGMPEFVWKVDPIWLGRIMDNLFQNVLRHASSGRYIGLKVESKHGYDAIIIVDHGGGMDSPSNESGAGIGLSIVDMMVNGMNLVWSMQSDEQGLTVEIRRTHQ</sequence>
<evidence type="ECO:0000313" key="18">
    <source>
        <dbReference type="Proteomes" id="UP001056756"/>
    </source>
</evidence>
<feature type="domain" description="HAMP" evidence="16">
    <location>
        <begin position="189"/>
        <end position="241"/>
    </location>
</feature>
<dbReference type="InterPro" id="IPR050398">
    <property type="entry name" value="HssS/ArlS-like"/>
</dbReference>
<dbReference type="EMBL" id="CP097899">
    <property type="protein sequence ID" value="URN96280.1"/>
    <property type="molecule type" value="Genomic_DNA"/>
</dbReference>
<evidence type="ECO:0000256" key="10">
    <source>
        <dbReference type="ARBA" id="ARBA00022840"/>
    </source>
</evidence>
<feature type="domain" description="Histidine kinase" evidence="15">
    <location>
        <begin position="256"/>
        <end position="454"/>
    </location>
</feature>
<keyword evidence="9 17" id="KW-0418">Kinase</keyword>
<dbReference type="EC" id="2.7.13.3" evidence="3"/>
<comment type="catalytic activity">
    <reaction evidence="1">
        <text>ATP + protein L-histidine = ADP + protein N-phospho-L-histidine.</text>
        <dbReference type="EC" id="2.7.13.3"/>
    </reaction>
</comment>
<evidence type="ECO:0000256" key="12">
    <source>
        <dbReference type="ARBA" id="ARBA00023012"/>
    </source>
</evidence>
<evidence type="ECO:0000256" key="5">
    <source>
        <dbReference type="ARBA" id="ARBA00022553"/>
    </source>
</evidence>
<dbReference type="SMART" id="SM00304">
    <property type="entry name" value="HAMP"/>
    <property type="match status" value="1"/>
</dbReference>
<dbReference type="AlphaFoldDB" id="A0A9J6ZKC9"/>
<dbReference type="SUPFAM" id="SSF158472">
    <property type="entry name" value="HAMP domain-like"/>
    <property type="match status" value="1"/>
</dbReference>
<evidence type="ECO:0000256" key="13">
    <source>
        <dbReference type="ARBA" id="ARBA00023136"/>
    </source>
</evidence>
<keyword evidence="4" id="KW-1003">Cell membrane</keyword>
<keyword evidence="6" id="KW-0808">Transferase</keyword>
<dbReference type="GO" id="GO:0005886">
    <property type="term" value="C:plasma membrane"/>
    <property type="evidence" value="ECO:0007669"/>
    <property type="project" value="UniProtKB-SubCell"/>
</dbReference>
<proteinExistence type="predicted"/>
<keyword evidence="5" id="KW-0597">Phosphoprotein</keyword>
<evidence type="ECO:0000256" key="2">
    <source>
        <dbReference type="ARBA" id="ARBA00004651"/>
    </source>
</evidence>
<dbReference type="InterPro" id="IPR036097">
    <property type="entry name" value="HisK_dim/P_sf"/>
</dbReference>
<evidence type="ECO:0000256" key="1">
    <source>
        <dbReference type="ARBA" id="ARBA00000085"/>
    </source>
</evidence>
<dbReference type="PROSITE" id="PS50109">
    <property type="entry name" value="HIS_KIN"/>
    <property type="match status" value="1"/>
</dbReference>
<evidence type="ECO:0000256" key="11">
    <source>
        <dbReference type="ARBA" id="ARBA00022989"/>
    </source>
</evidence>
<dbReference type="GO" id="GO:0005524">
    <property type="term" value="F:ATP binding"/>
    <property type="evidence" value="ECO:0007669"/>
    <property type="project" value="UniProtKB-KW"/>
</dbReference>
<dbReference type="PROSITE" id="PS50885">
    <property type="entry name" value="HAMP"/>
    <property type="match status" value="1"/>
</dbReference>
<evidence type="ECO:0000256" key="9">
    <source>
        <dbReference type="ARBA" id="ARBA00022777"/>
    </source>
</evidence>
<dbReference type="SMART" id="SM00387">
    <property type="entry name" value="HATPase_c"/>
    <property type="match status" value="1"/>
</dbReference>
<dbReference type="PANTHER" id="PTHR45528">
    <property type="entry name" value="SENSOR HISTIDINE KINASE CPXA"/>
    <property type="match status" value="1"/>
</dbReference>
<dbReference type="InterPro" id="IPR003661">
    <property type="entry name" value="HisK_dim/P_dom"/>
</dbReference>
<dbReference type="SUPFAM" id="SSF55874">
    <property type="entry name" value="ATPase domain of HSP90 chaperone/DNA topoisomerase II/histidine kinase"/>
    <property type="match status" value="1"/>
</dbReference>
<dbReference type="InterPro" id="IPR036890">
    <property type="entry name" value="HATPase_C_sf"/>
</dbReference>
<reference evidence="17" key="1">
    <citation type="submission" date="2022-05" db="EMBL/GenBank/DDBJ databases">
        <title>Novel bacterial taxa in a minimal lignocellulolytic consortium and its capacity to transform plastics disclosed by genome-resolved metagenomics.</title>
        <authorList>
            <person name="Rodriguez C.A.D."/>
            <person name="Diaz-Garcia L."/>
            <person name="Herrera K."/>
            <person name="Tarazona N.A."/>
            <person name="Sproer C."/>
            <person name="Overmann J."/>
            <person name="Jimenez D.J."/>
        </authorList>
    </citation>
    <scope>NUCLEOTIDE SEQUENCE</scope>
    <source>
        <strain evidence="17">MAG5</strain>
    </source>
</reference>
<comment type="subcellular location">
    <subcellularLocation>
        <location evidence="2">Cell membrane</location>
        <topology evidence="2">Multi-pass membrane protein</topology>
    </subcellularLocation>
</comment>
<dbReference type="GO" id="GO:0000155">
    <property type="term" value="F:phosphorelay sensor kinase activity"/>
    <property type="evidence" value="ECO:0007669"/>
    <property type="project" value="InterPro"/>
</dbReference>
<keyword evidence="13 14" id="KW-0472">Membrane</keyword>
<organism evidence="17 18">
    <name type="scientific">Candidatus Pristimantibacillus lignocellulolyticus</name>
    <dbReference type="NCBI Taxonomy" id="2994561"/>
    <lineage>
        <taxon>Bacteria</taxon>
        <taxon>Bacillati</taxon>
        <taxon>Bacillota</taxon>
        <taxon>Bacilli</taxon>
        <taxon>Bacillales</taxon>
        <taxon>Paenibacillaceae</taxon>
        <taxon>Candidatus Pristimantibacillus</taxon>
    </lineage>
</organism>
<evidence type="ECO:0000256" key="14">
    <source>
        <dbReference type="SAM" id="Phobius"/>
    </source>
</evidence>
<evidence type="ECO:0000256" key="6">
    <source>
        <dbReference type="ARBA" id="ARBA00022679"/>
    </source>
</evidence>
<dbReference type="Gene3D" id="3.30.565.10">
    <property type="entry name" value="Histidine kinase-like ATPase, C-terminal domain"/>
    <property type="match status" value="1"/>
</dbReference>
<keyword evidence="12" id="KW-0902">Two-component regulatory system</keyword>
<keyword evidence="10" id="KW-0067">ATP-binding</keyword>
<dbReference type="CDD" id="cd00082">
    <property type="entry name" value="HisKA"/>
    <property type="match status" value="1"/>
</dbReference>
<keyword evidence="8" id="KW-0547">Nucleotide-binding</keyword>
<keyword evidence="7 14" id="KW-0812">Transmembrane</keyword>
<evidence type="ECO:0000256" key="4">
    <source>
        <dbReference type="ARBA" id="ARBA00022475"/>
    </source>
</evidence>
<dbReference type="InterPro" id="IPR003594">
    <property type="entry name" value="HATPase_dom"/>
</dbReference>
<accession>A0A9J6ZKC9</accession>
<dbReference type="Gene3D" id="1.10.287.130">
    <property type="match status" value="1"/>
</dbReference>
<dbReference type="KEGG" id="plig:NAG76_08725"/>
<gene>
    <name evidence="17" type="ORF">NAG76_08725</name>
</gene>